<evidence type="ECO:0000313" key="2">
    <source>
        <dbReference type="Proteomes" id="UP001202248"/>
    </source>
</evidence>
<dbReference type="Proteomes" id="UP001202248">
    <property type="component" value="Unassembled WGS sequence"/>
</dbReference>
<organism evidence="1 2">
    <name type="scientific">Niabella ginsengisoli</name>
    <dbReference type="NCBI Taxonomy" id="522298"/>
    <lineage>
        <taxon>Bacteria</taxon>
        <taxon>Pseudomonadati</taxon>
        <taxon>Bacteroidota</taxon>
        <taxon>Chitinophagia</taxon>
        <taxon>Chitinophagales</taxon>
        <taxon>Chitinophagaceae</taxon>
        <taxon>Niabella</taxon>
    </lineage>
</organism>
<gene>
    <name evidence="1" type="ORF">MKP09_05915</name>
</gene>
<dbReference type="EMBL" id="JAKWBL010000001">
    <property type="protein sequence ID" value="MCH5597471.1"/>
    <property type="molecule type" value="Genomic_DNA"/>
</dbReference>
<protein>
    <submittedName>
        <fullName evidence="1">Uncharacterized protein</fullName>
    </submittedName>
</protein>
<dbReference type="RefSeq" id="WP_240826856.1">
    <property type="nucleotide sequence ID" value="NZ_JAKWBL010000001.1"/>
</dbReference>
<reference evidence="1 2" key="1">
    <citation type="submission" date="2022-02" db="EMBL/GenBank/DDBJ databases">
        <authorList>
            <person name="Min J."/>
        </authorList>
    </citation>
    <scope>NUCLEOTIDE SEQUENCE [LARGE SCALE GENOMIC DNA]</scope>
    <source>
        <strain evidence="1 2">GR10-1</strain>
    </source>
</reference>
<keyword evidence="2" id="KW-1185">Reference proteome</keyword>
<comment type="caution">
    <text evidence="1">The sequence shown here is derived from an EMBL/GenBank/DDBJ whole genome shotgun (WGS) entry which is preliminary data.</text>
</comment>
<evidence type="ECO:0000313" key="1">
    <source>
        <dbReference type="EMBL" id="MCH5597471.1"/>
    </source>
</evidence>
<accession>A0ABS9SGM6</accession>
<proteinExistence type="predicted"/>
<name>A0ABS9SGM6_9BACT</name>
<sequence length="120" mass="13995">MRLIGMDRYELGDATLNGSGESSVNLLTGDYIGDWNYYDPLANNEAGELIKIPTIKTKMYFGKIYLEAFSDAVYYDFEERCAKLYYQEKEKECENEKISHPICSWLNIFYTTVFVSILFF</sequence>